<evidence type="ECO:0000313" key="2">
    <source>
        <dbReference type="RefSeq" id="XP_075084756.1"/>
    </source>
</evidence>
<evidence type="ECO:0000313" key="1">
    <source>
        <dbReference type="Proteomes" id="UP000790787"/>
    </source>
</evidence>
<reference evidence="2" key="2">
    <citation type="submission" date="2025-08" db="UniProtKB">
        <authorList>
            <consortium name="RefSeq"/>
        </authorList>
    </citation>
    <scope>IDENTIFICATION</scope>
    <source>
        <tissue evidence="2">Leaf</tissue>
    </source>
</reference>
<gene>
    <name evidence="2" type="primary">LOC142168007</name>
</gene>
<name>A0AC58SIG0_TOBAC</name>
<protein>
    <submittedName>
        <fullName evidence="2">Uncharacterized protein LOC142168007</fullName>
    </submittedName>
</protein>
<sequence>MEIEDNSSPSDAQHTRATGTSTFTAGTTSFPSRAMRVGLLGKSKLGFVDGRFPKSRFEHALHDLWEKVNVVVLWWIMNSVRPGLLSSVLYAFDAHKVWKDLKERFDNVNGSRESQRNLANFTQAVQITESLDSTALYSNKVTNNTWSQFKPVGNYRQKKSQVQYEYCHFKGYTKENCYKLIGYPPDFKSKRKGGNQQCRGEVGLSQSSQTRGGHSDFNQAQIAPGKIPVAFFTQEKYQQIVHLLNKGDEEGSSSKASSAGILISLVSEYVNHNWIVDTGASNHMTTNLQMLNSYQQIPTSQRSKLSDDGDCPKEYDKFAARAIRAIMKGYSSTQKGYKLYSLHTKSFFVSGNVIFQEQIFSFKHMRDIGNPLFPVLDLLSSGDSVPCDVVPYSSPSSLPPQDSVSTPHMAPSKEASSPHEEPHITDSIPENAGDGIITEHISEPTTEHTLRSSKNASCYYPLSSYVTYTNINTSHYNALIVYSSTTEPQSFAEAAKDPKWVKAMQLEIEALEANHTWSTVDLPPNKMLIGCKWIFKIKYKASGEIERNKARLVAKGYSQQEGLDYTETVSPVAKMVTVRSIIALVASRNWIIYQMDVHNAFPNGDLLEEVYMLLFEGFARQGETQKVCKLHKSLYSLKQAPRQWNLKLTEALVHMGFQQSHYDYFLFIKKTNGDIAVMDELQTKFKMNDLGELKFFLGIEFARSGKGIVICQRKYDLELIAEAGLGGAKPVGTPLELNHMQTSQEYDKHTQSNNKDENLKDAGSFQRLVGKLLYLTMTRPDLAFVVQVLSHYMHSPKVSHMEAALRVVKYIKEAPGLGLLMPAKNYNQLLAYCDSDWGSCVQTRKSVIGYLVQFGDALVSWKSKKQERVS</sequence>
<keyword evidence="1" id="KW-1185">Reference proteome</keyword>
<reference evidence="1" key="1">
    <citation type="journal article" date="2014" name="Nat. Commun.">
        <title>The tobacco genome sequence and its comparison with those of tomato and potato.</title>
        <authorList>
            <person name="Sierro N."/>
            <person name="Battey J.N."/>
            <person name="Ouadi S."/>
            <person name="Bakaher N."/>
            <person name="Bovet L."/>
            <person name="Willig A."/>
            <person name="Goepfert S."/>
            <person name="Peitsch M.C."/>
            <person name="Ivanov N.V."/>
        </authorList>
    </citation>
    <scope>NUCLEOTIDE SEQUENCE [LARGE SCALE GENOMIC DNA]</scope>
</reference>
<proteinExistence type="predicted"/>
<organism evidence="1 2">
    <name type="scientific">Nicotiana tabacum</name>
    <name type="common">Common tobacco</name>
    <dbReference type="NCBI Taxonomy" id="4097"/>
    <lineage>
        <taxon>Eukaryota</taxon>
        <taxon>Viridiplantae</taxon>
        <taxon>Streptophyta</taxon>
        <taxon>Embryophyta</taxon>
        <taxon>Tracheophyta</taxon>
        <taxon>Spermatophyta</taxon>
        <taxon>Magnoliopsida</taxon>
        <taxon>eudicotyledons</taxon>
        <taxon>Gunneridae</taxon>
        <taxon>Pentapetalae</taxon>
        <taxon>asterids</taxon>
        <taxon>lamiids</taxon>
        <taxon>Solanales</taxon>
        <taxon>Solanaceae</taxon>
        <taxon>Nicotianoideae</taxon>
        <taxon>Nicotianeae</taxon>
        <taxon>Nicotiana</taxon>
    </lineage>
</organism>
<dbReference type="Proteomes" id="UP000790787">
    <property type="component" value="Chromosome 13"/>
</dbReference>
<dbReference type="RefSeq" id="XP_075084756.1">
    <property type="nucleotide sequence ID" value="XM_075228655.1"/>
</dbReference>
<accession>A0AC58SIG0</accession>